<organism evidence="1 2">
    <name type="scientific">Desulfonema magnum</name>
    <dbReference type="NCBI Taxonomy" id="45655"/>
    <lineage>
        <taxon>Bacteria</taxon>
        <taxon>Pseudomonadati</taxon>
        <taxon>Thermodesulfobacteriota</taxon>
        <taxon>Desulfobacteria</taxon>
        <taxon>Desulfobacterales</taxon>
        <taxon>Desulfococcaceae</taxon>
        <taxon>Desulfonema</taxon>
    </lineage>
</organism>
<gene>
    <name evidence="1" type="ORF">dnm_015260</name>
</gene>
<sequence length="50" mass="6018">MIWFGQKACHSCFRRNDRKKFDYRVSGISLIIRYKCRFAVLEFQSILNTA</sequence>
<reference evidence="1" key="1">
    <citation type="journal article" date="2021" name="Microb. Physiol.">
        <title>Proteogenomic Insights into the Physiology of Marine, Sulfate-Reducing, Filamentous Desulfonema limicola and Desulfonema magnum.</title>
        <authorList>
            <person name="Schnaars V."/>
            <person name="Wohlbrand L."/>
            <person name="Scheve S."/>
            <person name="Hinrichs C."/>
            <person name="Reinhardt R."/>
            <person name="Rabus R."/>
        </authorList>
    </citation>
    <scope>NUCLEOTIDE SEQUENCE</scope>
    <source>
        <strain evidence="1">4be13</strain>
    </source>
</reference>
<evidence type="ECO:0000313" key="2">
    <source>
        <dbReference type="Proteomes" id="UP000663722"/>
    </source>
</evidence>
<proteinExistence type="predicted"/>
<dbReference type="KEGG" id="dmm:dnm_015260"/>
<name>A0A975GLF2_9BACT</name>
<dbReference type="Proteomes" id="UP000663722">
    <property type="component" value="Chromosome"/>
</dbReference>
<evidence type="ECO:0000313" key="1">
    <source>
        <dbReference type="EMBL" id="QTA85515.1"/>
    </source>
</evidence>
<dbReference type="AlphaFoldDB" id="A0A975GLF2"/>
<protein>
    <submittedName>
        <fullName evidence="1">Uncharacterized protein</fullName>
    </submittedName>
</protein>
<keyword evidence="2" id="KW-1185">Reference proteome</keyword>
<dbReference type="EMBL" id="CP061800">
    <property type="protein sequence ID" value="QTA85515.1"/>
    <property type="molecule type" value="Genomic_DNA"/>
</dbReference>
<accession>A0A975GLF2</accession>